<evidence type="ECO:0000313" key="2">
    <source>
        <dbReference type="Proteomes" id="UP001150581"/>
    </source>
</evidence>
<name>A0ACC1HXD8_9FUNG</name>
<comment type="caution">
    <text evidence="1">The sequence shown here is derived from an EMBL/GenBank/DDBJ whole genome shotgun (WGS) entry which is preliminary data.</text>
</comment>
<protein>
    <submittedName>
        <fullName evidence="1">Uncharacterized protein</fullName>
    </submittedName>
</protein>
<proteinExistence type="predicted"/>
<evidence type="ECO:0000313" key="1">
    <source>
        <dbReference type="EMBL" id="KAJ1880069.1"/>
    </source>
</evidence>
<keyword evidence="2" id="KW-1185">Reference proteome</keyword>
<organism evidence="1 2">
    <name type="scientific">Kickxella alabastrina</name>
    <dbReference type="NCBI Taxonomy" id="61397"/>
    <lineage>
        <taxon>Eukaryota</taxon>
        <taxon>Fungi</taxon>
        <taxon>Fungi incertae sedis</taxon>
        <taxon>Zoopagomycota</taxon>
        <taxon>Kickxellomycotina</taxon>
        <taxon>Kickxellomycetes</taxon>
        <taxon>Kickxellales</taxon>
        <taxon>Kickxellaceae</taxon>
        <taxon>Kickxella</taxon>
    </lineage>
</organism>
<dbReference type="EMBL" id="JANBPG010003604">
    <property type="protein sequence ID" value="KAJ1880069.1"/>
    <property type="molecule type" value="Genomic_DNA"/>
</dbReference>
<feature type="non-terminal residue" evidence="1">
    <location>
        <position position="194"/>
    </location>
</feature>
<accession>A0ACC1HXD8</accession>
<dbReference type="Proteomes" id="UP001150581">
    <property type="component" value="Unassembled WGS sequence"/>
</dbReference>
<gene>
    <name evidence="1" type="ORF">LPJ66_011566</name>
</gene>
<sequence>MGIYQLDETLVKETCVVTAPLVPRLPTDAPSEFTPLVGRDVESTVVEVEQRSIRDLLTPTVIRVMTTNALMCMSVSMSDQLYPIFAATKPSDGGLGFEFRKIGYSLAISGIAVLYMQLIAYPKLALKHGVLFCYQTDYCLLWALLIFLLLARIAGDVLAFTSINLITANVAPSRADLGFMNGAQQMAMSFTRIL</sequence>
<reference evidence="1" key="1">
    <citation type="submission" date="2022-07" db="EMBL/GenBank/DDBJ databases">
        <title>Phylogenomic reconstructions and comparative analyses of Kickxellomycotina fungi.</title>
        <authorList>
            <person name="Reynolds N.K."/>
            <person name="Stajich J.E."/>
            <person name="Barry K."/>
            <person name="Grigoriev I.V."/>
            <person name="Crous P."/>
            <person name="Smith M.E."/>
        </authorList>
    </citation>
    <scope>NUCLEOTIDE SEQUENCE</scope>
    <source>
        <strain evidence="1">Benny 63K</strain>
    </source>
</reference>